<dbReference type="Proteomes" id="UP000255106">
    <property type="component" value="Unassembled WGS sequence"/>
</dbReference>
<sequence length="103" mass="11522">MNAIIEQRPELKEKLLGRLEANYQYLLARETATLRLTRKLSDGEYRTSNITSVALDEDALATLSPASTDNKTNNPTGIKKAGFRQLLRYFAAAFSSPTSPIFR</sequence>
<dbReference type="AlphaFoldDB" id="A0A377LSG8"/>
<protein>
    <submittedName>
        <fullName evidence="1">Putative cytoplasmic protein</fullName>
    </submittedName>
</protein>
<organism evidence="1 2">
    <name type="scientific">Enterobacter cloacae</name>
    <dbReference type="NCBI Taxonomy" id="550"/>
    <lineage>
        <taxon>Bacteria</taxon>
        <taxon>Pseudomonadati</taxon>
        <taxon>Pseudomonadota</taxon>
        <taxon>Gammaproteobacteria</taxon>
        <taxon>Enterobacterales</taxon>
        <taxon>Enterobacteriaceae</taxon>
        <taxon>Enterobacter</taxon>
        <taxon>Enterobacter cloacae complex</taxon>
    </lineage>
</organism>
<evidence type="ECO:0000313" key="1">
    <source>
        <dbReference type="EMBL" id="STQ09307.1"/>
    </source>
</evidence>
<evidence type="ECO:0000313" key="2">
    <source>
        <dbReference type="Proteomes" id="UP000255106"/>
    </source>
</evidence>
<gene>
    <name evidence="1" type="ORF">NCTC10005_02012</name>
</gene>
<name>A0A377LSG8_ENTCL</name>
<accession>A0A377LSG8</accession>
<proteinExistence type="predicted"/>
<reference evidence="1 2" key="1">
    <citation type="submission" date="2018-06" db="EMBL/GenBank/DDBJ databases">
        <authorList>
            <consortium name="Pathogen Informatics"/>
            <person name="Doyle S."/>
        </authorList>
    </citation>
    <scope>NUCLEOTIDE SEQUENCE [LARGE SCALE GENOMIC DNA]</scope>
    <source>
        <strain evidence="1 2">NCTC10005</strain>
    </source>
</reference>
<dbReference type="EMBL" id="UGJB01000004">
    <property type="protein sequence ID" value="STQ09307.1"/>
    <property type="molecule type" value="Genomic_DNA"/>
</dbReference>